<name>A0ABS0CLK3_9NOCA</name>
<dbReference type="InterPro" id="IPR004232">
    <property type="entry name" value="CN_Hdrtase_a/SCN_Hdrlase_g"/>
</dbReference>
<evidence type="ECO:0000256" key="1">
    <source>
        <dbReference type="ARBA" id="ARBA00022723"/>
    </source>
</evidence>
<protein>
    <submittedName>
        <fullName evidence="3">Thiocyanate hydrolase subunit gamma</fullName>
        <ecNumber evidence="3">3.5.5.8</ecNumber>
    </submittedName>
</protein>
<keyword evidence="1" id="KW-0479">Metal-binding</keyword>
<sequence length="265" mass="30171">MAQLHRLRRRHLGDRGLRALARARRGGRPVSRTHDHEAHAPIQTSEEISEFEVLETAIRELAIDKGLFSQEDHRRFAEWAQSVGPHGGSKLVAKAWTDPEFKARLLADGTETCKEVGIDWRDPTGSGTPSDYTYFYVLENTPTVHNVIVCTLCSCYPRPVLGMSPDWYRTPNYRRRLVRRPREVLAEFGLHFPPDVEIRVHDSNQKSRFMVLPMRPEGTEGWTEEQLAAIVTRDTMIGVALPQVDWTARQPPNQVEAATGKDARQ</sequence>
<dbReference type="NCBIfam" id="TIGR03887">
    <property type="entry name" value="thiocyan_alph"/>
    <property type="match status" value="1"/>
</dbReference>
<proteinExistence type="predicted"/>
<dbReference type="Pfam" id="PF02979">
    <property type="entry name" value="NHase_alpha"/>
    <property type="match status" value="1"/>
</dbReference>
<dbReference type="EC" id="3.5.5.8" evidence="3"/>
<evidence type="ECO:0000313" key="3">
    <source>
        <dbReference type="EMBL" id="MBF6297131.1"/>
    </source>
</evidence>
<organism evidence="3 4">
    <name type="scientific">Nocardia amamiensis</name>
    <dbReference type="NCBI Taxonomy" id="404578"/>
    <lineage>
        <taxon>Bacteria</taxon>
        <taxon>Bacillati</taxon>
        <taxon>Actinomycetota</taxon>
        <taxon>Actinomycetes</taxon>
        <taxon>Mycobacteriales</taxon>
        <taxon>Nocardiaceae</taxon>
        <taxon>Nocardia</taxon>
    </lineage>
</organism>
<keyword evidence="4" id="KW-1185">Reference proteome</keyword>
<reference evidence="3 4" key="1">
    <citation type="submission" date="2020-10" db="EMBL/GenBank/DDBJ databases">
        <title>Identification of Nocardia species via Next-generation sequencing and recognition of intraspecies genetic diversity.</title>
        <authorList>
            <person name="Li P."/>
            <person name="Li P."/>
            <person name="Lu B."/>
        </authorList>
    </citation>
    <scope>NUCLEOTIDE SEQUENCE [LARGE SCALE GENOMIC DNA]</scope>
    <source>
        <strain evidence="3 4">BJ06-0157</strain>
    </source>
</reference>
<dbReference type="SUPFAM" id="SSF56209">
    <property type="entry name" value="Nitrile hydratase alpha chain"/>
    <property type="match status" value="1"/>
</dbReference>
<evidence type="ECO:0000259" key="2">
    <source>
        <dbReference type="Pfam" id="PF02979"/>
    </source>
</evidence>
<dbReference type="EMBL" id="JADLQX010000003">
    <property type="protein sequence ID" value="MBF6297131.1"/>
    <property type="molecule type" value="Genomic_DNA"/>
</dbReference>
<dbReference type="GO" id="GO:0018760">
    <property type="term" value="F:thiocyanate hydrolase activity"/>
    <property type="evidence" value="ECO:0007669"/>
    <property type="project" value="UniProtKB-EC"/>
</dbReference>
<dbReference type="Gene3D" id="3.90.330.10">
    <property type="entry name" value="Nitrile hydratase alpha /Thiocyanate hydrolase gamma"/>
    <property type="match status" value="1"/>
</dbReference>
<dbReference type="InterPro" id="IPR036648">
    <property type="entry name" value="CN_Hdrase_a/SCN_Hdrase_g_sf"/>
</dbReference>
<dbReference type="InterPro" id="IPR023901">
    <property type="entry name" value="Thiocyan_Hydrolase_gsu"/>
</dbReference>
<comment type="caution">
    <text evidence="3">The sequence shown here is derived from an EMBL/GenBank/DDBJ whole genome shotgun (WGS) entry which is preliminary data.</text>
</comment>
<accession>A0ABS0CLK3</accession>
<feature type="domain" description="Nitrile hydratase alpha/Thiocyanate hydrolase gamma" evidence="2">
    <location>
        <begin position="50"/>
        <end position="240"/>
    </location>
</feature>
<evidence type="ECO:0000313" key="4">
    <source>
        <dbReference type="Proteomes" id="UP000702209"/>
    </source>
</evidence>
<dbReference type="Proteomes" id="UP000702209">
    <property type="component" value="Unassembled WGS sequence"/>
</dbReference>
<gene>
    <name evidence="3" type="primary">scnC</name>
    <name evidence="3" type="ORF">IU459_06185</name>
</gene>
<keyword evidence="3" id="KW-0378">Hydrolase</keyword>